<protein>
    <submittedName>
        <fullName evidence="2">Uncharacterized protein</fullName>
    </submittedName>
</protein>
<dbReference type="Proteomes" id="UP000010552">
    <property type="component" value="Unassembled WGS sequence"/>
</dbReference>
<organism evidence="2 3">
    <name type="scientific">Pteropus alecto</name>
    <name type="common">Black flying fox</name>
    <dbReference type="NCBI Taxonomy" id="9402"/>
    <lineage>
        <taxon>Eukaryota</taxon>
        <taxon>Metazoa</taxon>
        <taxon>Chordata</taxon>
        <taxon>Craniata</taxon>
        <taxon>Vertebrata</taxon>
        <taxon>Euteleostomi</taxon>
        <taxon>Mammalia</taxon>
        <taxon>Eutheria</taxon>
        <taxon>Laurasiatheria</taxon>
        <taxon>Chiroptera</taxon>
        <taxon>Yinpterochiroptera</taxon>
        <taxon>Pteropodoidea</taxon>
        <taxon>Pteropodidae</taxon>
        <taxon>Pteropodinae</taxon>
        <taxon>Pteropus</taxon>
    </lineage>
</organism>
<reference evidence="3" key="1">
    <citation type="journal article" date="2013" name="Science">
        <title>Comparative analysis of bat genomes provides insight into the evolution of flight and immunity.</title>
        <authorList>
            <person name="Zhang G."/>
            <person name="Cowled C."/>
            <person name="Shi Z."/>
            <person name="Huang Z."/>
            <person name="Bishop-Lilly K.A."/>
            <person name="Fang X."/>
            <person name="Wynne J.W."/>
            <person name="Xiong Z."/>
            <person name="Baker M.L."/>
            <person name="Zhao W."/>
            <person name="Tachedjian M."/>
            <person name="Zhu Y."/>
            <person name="Zhou P."/>
            <person name="Jiang X."/>
            <person name="Ng J."/>
            <person name="Yang L."/>
            <person name="Wu L."/>
            <person name="Xiao J."/>
            <person name="Feng Y."/>
            <person name="Chen Y."/>
            <person name="Sun X."/>
            <person name="Zhang Y."/>
            <person name="Marsh G.A."/>
            <person name="Crameri G."/>
            <person name="Broder C.C."/>
            <person name="Frey K.G."/>
            <person name="Wang L.F."/>
            <person name="Wang J."/>
        </authorList>
    </citation>
    <scope>NUCLEOTIDE SEQUENCE [LARGE SCALE GENOMIC DNA]</scope>
</reference>
<sequence>MPWPRDPVTGAGRLPGPHPAAACGRGPGCTRKTGVAAINHVLPPSSGALVFPVVRLASALAHLAATSGESPATEPHGRPFRHLLRD</sequence>
<dbReference type="InParanoid" id="L5K0Z4"/>
<evidence type="ECO:0000256" key="1">
    <source>
        <dbReference type="SAM" id="MobiDB-lite"/>
    </source>
</evidence>
<dbReference type="EMBL" id="KB031072">
    <property type="protein sequence ID" value="ELK04396.1"/>
    <property type="molecule type" value="Genomic_DNA"/>
</dbReference>
<dbReference type="AlphaFoldDB" id="L5K0Z4"/>
<gene>
    <name evidence="2" type="ORF">PAL_GLEAN10024711</name>
</gene>
<accession>L5K0Z4</accession>
<name>L5K0Z4_PTEAL</name>
<proteinExistence type="predicted"/>
<feature type="region of interest" description="Disordered" evidence="1">
    <location>
        <begin position="1"/>
        <end position="25"/>
    </location>
</feature>
<keyword evidence="3" id="KW-1185">Reference proteome</keyword>
<evidence type="ECO:0000313" key="3">
    <source>
        <dbReference type="Proteomes" id="UP000010552"/>
    </source>
</evidence>
<feature type="region of interest" description="Disordered" evidence="1">
    <location>
        <begin position="65"/>
        <end position="86"/>
    </location>
</feature>
<evidence type="ECO:0000313" key="2">
    <source>
        <dbReference type="EMBL" id="ELK04396.1"/>
    </source>
</evidence>